<keyword evidence="2" id="KW-1185">Reference proteome</keyword>
<evidence type="ECO:0000313" key="2">
    <source>
        <dbReference type="Proteomes" id="UP000184520"/>
    </source>
</evidence>
<proteinExistence type="predicted"/>
<dbReference type="EMBL" id="FQWD01000010">
    <property type="protein sequence ID" value="SHH40446.1"/>
    <property type="molecule type" value="Genomic_DNA"/>
</dbReference>
<protein>
    <submittedName>
        <fullName evidence="1">Uncharacterized protein</fullName>
    </submittedName>
</protein>
<dbReference type="AlphaFoldDB" id="A0A1M5SPL8"/>
<reference evidence="2" key="1">
    <citation type="submission" date="2016-11" db="EMBL/GenBank/DDBJ databases">
        <authorList>
            <person name="Varghese N."/>
            <person name="Submissions S."/>
        </authorList>
    </citation>
    <scope>NUCLEOTIDE SEQUENCE [LARGE SCALE GENOMIC DNA]</scope>
    <source>
        <strain evidence="2">CGMCC 1.8995</strain>
    </source>
</reference>
<dbReference type="RefSeq" id="WP_073325402.1">
    <property type="nucleotide sequence ID" value="NZ_FQWD01000010.1"/>
</dbReference>
<evidence type="ECO:0000313" key="1">
    <source>
        <dbReference type="EMBL" id="SHH40446.1"/>
    </source>
</evidence>
<dbReference type="Proteomes" id="UP000184520">
    <property type="component" value="Unassembled WGS sequence"/>
</dbReference>
<accession>A0A1M5SPL8</accession>
<sequence>MQNLINQQELPDDGGVKLVNIDPKNGTFNIYKRNPDGSYPSAPYKTVDNTSESKDTIFYAPTPKGLIWKVELLNGAEASFTRHATRNA</sequence>
<dbReference type="OrthoDB" id="9861495at2"/>
<dbReference type="STRING" id="634436.SAMN05216361_0058"/>
<gene>
    <name evidence="1" type="ORF">SAMN05216361_0058</name>
</gene>
<organism evidence="1 2">
    <name type="scientific">Marisediminitalea aggregata</name>
    <dbReference type="NCBI Taxonomy" id="634436"/>
    <lineage>
        <taxon>Bacteria</taxon>
        <taxon>Pseudomonadati</taxon>
        <taxon>Pseudomonadota</taxon>
        <taxon>Gammaproteobacteria</taxon>
        <taxon>Alteromonadales</taxon>
        <taxon>Alteromonadaceae</taxon>
        <taxon>Marisediminitalea</taxon>
    </lineage>
</organism>
<name>A0A1M5SPL8_9ALTE</name>